<organism evidence="11">
    <name type="scientific">marine sediment metagenome</name>
    <dbReference type="NCBI Taxonomy" id="412755"/>
    <lineage>
        <taxon>unclassified sequences</taxon>
        <taxon>metagenomes</taxon>
        <taxon>ecological metagenomes</taxon>
    </lineage>
</organism>
<keyword evidence="6" id="KW-0902">Two-component regulatory system</keyword>
<keyword evidence="3" id="KW-0547">Nucleotide-binding</keyword>
<feature type="transmembrane region" description="Helical" evidence="7">
    <location>
        <begin position="53"/>
        <end position="74"/>
    </location>
</feature>
<dbReference type="Pfam" id="PF02518">
    <property type="entry name" value="HATPase_c"/>
    <property type="match status" value="1"/>
</dbReference>
<evidence type="ECO:0000256" key="2">
    <source>
        <dbReference type="ARBA" id="ARBA00022679"/>
    </source>
</evidence>
<protein>
    <recommendedName>
        <fullName evidence="12">Histidine kinase domain-containing protein</fullName>
    </recommendedName>
</protein>
<dbReference type="CDD" id="cd00130">
    <property type="entry name" value="PAS"/>
    <property type="match status" value="1"/>
</dbReference>
<dbReference type="InterPro" id="IPR035965">
    <property type="entry name" value="PAS-like_dom_sf"/>
</dbReference>
<dbReference type="Pfam" id="PF00989">
    <property type="entry name" value="PAS"/>
    <property type="match status" value="1"/>
</dbReference>
<dbReference type="InterPro" id="IPR036097">
    <property type="entry name" value="HisK_dim/P_sf"/>
</dbReference>
<dbReference type="GO" id="GO:0006355">
    <property type="term" value="P:regulation of DNA-templated transcription"/>
    <property type="evidence" value="ECO:0007669"/>
    <property type="project" value="InterPro"/>
</dbReference>
<feature type="non-terminal residue" evidence="11">
    <location>
        <position position="1"/>
    </location>
</feature>
<dbReference type="PROSITE" id="PS50113">
    <property type="entry name" value="PAC"/>
    <property type="match status" value="1"/>
</dbReference>
<evidence type="ECO:0000256" key="4">
    <source>
        <dbReference type="ARBA" id="ARBA00022777"/>
    </source>
</evidence>
<dbReference type="Pfam" id="PF00512">
    <property type="entry name" value="HisKA"/>
    <property type="match status" value="1"/>
</dbReference>
<dbReference type="EMBL" id="BARS01000168">
    <property type="protein sequence ID" value="GAF73014.1"/>
    <property type="molecule type" value="Genomic_DNA"/>
</dbReference>
<dbReference type="SMART" id="SM00387">
    <property type="entry name" value="HATPase_c"/>
    <property type="match status" value="1"/>
</dbReference>
<dbReference type="PANTHER" id="PTHR43065">
    <property type="entry name" value="SENSOR HISTIDINE KINASE"/>
    <property type="match status" value="1"/>
</dbReference>
<reference evidence="11" key="1">
    <citation type="journal article" date="2014" name="Front. Microbiol.">
        <title>High frequency of phylogenetically diverse reductive dehalogenase-homologous genes in deep subseafloor sedimentary metagenomes.</title>
        <authorList>
            <person name="Kawai M."/>
            <person name="Futagami T."/>
            <person name="Toyoda A."/>
            <person name="Takaki Y."/>
            <person name="Nishi S."/>
            <person name="Hori S."/>
            <person name="Arai W."/>
            <person name="Tsubouchi T."/>
            <person name="Morono Y."/>
            <person name="Uchiyama I."/>
            <person name="Ito T."/>
            <person name="Fujiyama A."/>
            <person name="Inagaki F."/>
            <person name="Takami H."/>
        </authorList>
    </citation>
    <scope>NUCLEOTIDE SEQUENCE</scope>
    <source>
        <strain evidence="11">Expedition CK06-06</strain>
    </source>
</reference>
<comment type="caution">
    <text evidence="11">The sequence shown here is derived from an EMBL/GenBank/DDBJ whole genome shotgun (WGS) entry which is preliminary data.</text>
</comment>
<sequence length="458" mass="51693">ISGGTILYRRGGMIIASFSSVLYGAFLDLSYYQLIRPVGYYFPYVQEYQSSEIFYRILVNVAAFYLVGFLSGFLSEQVRKSRAELKVKQKDMADLEMLKENIIQSISSGLVALDEHDKIIVFNRGAERIFNIDSRDAIQKDINDIIPFVMPYLKVDNPNKFSQLSHKTSDGQQIDLLLSISPLQEQDGSKKGEILVFQDTTRIREMEREVKRMEDLAMLGELAAGIAHEIRNPLASISGSMQVLDDSFSKEDAPINKRLMGIIQREINRLNHLVNDFLQFARPQKIEIEEFDLNQLIMDTLYIFQNSQDRYKHLDVETKFLNPLRIKSDPQQLKQVFWNIFLNACEAMPDAGQIRISTDKSRESNGKGESTDLVRVRAEDNGPGIDPKVIKDMFRPFSTTKKDGSGLGLAIVKRIVEGLGGEVSGQNLAQGGAAITILLPLSIEKGIERSRQGRASKL</sequence>
<feature type="domain" description="PAS" evidence="9">
    <location>
        <begin position="95"/>
        <end position="151"/>
    </location>
</feature>
<proteinExistence type="predicted"/>
<evidence type="ECO:0000256" key="3">
    <source>
        <dbReference type="ARBA" id="ARBA00022741"/>
    </source>
</evidence>
<evidence type="ECO:0000259" key="8">
    <source>
        <dbReference type="PROSITE" id="PS50109"/>
    </source>
</evidence>
<keyword evidence="7" id="KW-0812">Transmembrane</keyword>
<dbReference type="GO" id="GO:0000155">
    <property type="term" value="F:phosphorelay sensor kinase activity"/>
    <property type="evidence" value="ECO:0007669"/>
    <property type="project" value="InterPro"/>
</dbReference>
<dbReference type="InterPro" id="IPR013767">
    <property type="entry name" value="PAS_fold"/>
</dbReference>
<feature type="transmembrane region" description="Helical" evidence="7">
    <location>
        <begin position="12"/>
        <end position="33"/>
    </location>
</feature>
<dbReference type="Gene3D" id="3.30.450.20">
    <property type="entry name" value="PAS domain"/>
    <property type="match status" value="1"/>
</dbReference>
<dbReference type="GO" id="GO:0005524">
    <property type="term" value="F:ATP binding"/>
    <property type="evidence" value="ECO:0007669"/>
    <property type="project" value="UniProtKB-KW"/>
</dbReference>
<keyword evidence="2" id="KW-0808">Transferase</keyword>
<dbReference type="NCBIfam" id="TIGR00229">
    <property type="entry name" value="sensory_box"/>
    <property type="match status" value="1"/>
</dbReference>
<evidence type="ECO:0000256" key="6">
    <source>
        <dbReference type="ARBA" id="ARBA00023012"/>
    </source>
</evidence>
<dbReference type="SUPFAM" id="SSF55785">
    <property type="entry name" value="PYP-like sensor domain (PAS domain)"/>
    <property type="match status" value="1"/>
</dbReference>
<keyword evidence="1" id="KW-0597">Phosphoprotein</keyword>
<dbReference type="Gene3D" id="1.10.287.130">
    <property type="match status" value="1"/>
</dbReference>
<keyword evidence="4" id="KW-0418">Kinase</keyword>
<gene>
    <name evidence="11" type="ORF">S01H1_00478</name>
</gene>
<evidence type="ECO:0008006" key="12">
    <source>
        <dbReference type="Google" id="ProtNLM"/>
    </source>
</evidence>
<dbReference type="InterPro" id="IPR003661">
    <property type="entry name" value="HisK_dim/P_dom"/>
</dbReference>
<dbReference type="InterPro" id="IPR005467">
    <property type="entry name" value="His_kinase_dom"/>
</dbReference>
<dbReference type="PRINTS" id="PR00344">
    <property type="entry name" value="BCTRLSENSOR"/>
</dbReference>
<feature type="domain" description="Histidine kinase" evidence="8">
    <location>
        <begin position="225"/>
        <end position="443"/>
    </location>
</feature>
<keyword evidence="5" id="KW-0067">ATP-binding</keyword>
<dbReference type="PROSITE" id="PS50109">
    <property type="entry name" value="HIS_KIN"/>
    <property type="match status" value="1"/>
</dbReference>
<evidence type="ECO:0000313" key="11">
    <source>
        <dbReference type="EMBL" id="GAF73014.1"/>
    </source>
</evidence>
<dbReference type="AlphaFoldDB" id="X0RW25"/>
<dbReference type="PROSITE" id="PS50112">
    <property type="entry name" value="PAS"/>
    <property type="match status" value="1"/>
</dbReference>
<dbReference type="InterPro" id="IPR000700">
    <property type="entry name" value="PAS-assoc_C"/>
</dbReference>
<dbReference type="Gene3D" id="3.30.565.10">
    <property type="entry name" value="Histidine kinase-like ATPase, C-terminal domain"/>
    <property type="match status" value="1"/>
</dbReference>
<dbReference type="SMART" id="SM00388">
    <property type="entry name" value="HisKA"/>
    <property type="match status" value="1"/>
</dbReference>
<evidence type="ECO:0000256" key="7">
    <source>
        <dbReference type="SAM" id="Phobius"/>
    </source>
</evidence>
<dbReference type="PANTHER" id="PTHR43065:SF10">
    <property type="entry name" value="PEROXIDE STRESS-ACTIVATED HISTIDINE KINASE MAK3"/>
    <property type="match status" value="1"/>
</dbReference>
<dbReference type="InterPro" id="IPR003594">
    <property type="entry name" value="HATPase_dom"/>
</dbReference>
<evidence type="ECO:0000256" key="1">
    <source>
        <dbReference type="ARBA" id="ARBA00022553"/>
    </source>
</evidence>
<dbReference type="InterPro" id="IPR004358">
    <property type="entry name" value="Sig_transdc_His_kin-like_C"/>
</dbReference>
<feature type="domain" description="PAC" evidence="10">
    <location>
        <begin position="160"/>
        <end position="212"/>
    </location>
</feature>
<evidence type="ECO:0000259" key="10">
    <source>
        <dbReference type="PROSITE" id="PS50113"/>
    </source>
</evidence>
<accession>X0RW25</accession>
<dbReference type="SUPFAM" id="SSF55874">
    <property type="entry name" value="ATPase domain of HSP90 chaperone/DNA topoisomerase II/histidine kinase"/>
    <property type="match status" value="1"/>
</dbReference>
<evidence type="ECO:0000256" key="5">
    <source>
        <dbReference type="ARBA" id="ARBA00022840"/>
    </source>
</evidence>
<dbReference type="SUPFAM" id="SSF47384">
    <property type="entry name" value="Homodimeric domain of signal transducing histidine kinase"/>
    <property type="match status" value="1"/>
</dbReference>
<keyword evidence="7" id="KW-0472">Membrane</keyword>
<name>X0RW25_9ZZZZ</name>
<dbReference type="InterPro" id="IPR000014">
    <property type="entry name" value="PAS"/>
</dbReference>
<keyword evidence="7" id="KW-1133">Transmembrane helix</keyword>
<dbReference type="CDD" id="cd00082">
    <property type="entry name" value="HisKA"/>
    <property type="match status" value="1"/>
</dbReference>
<evidence type="ECO:0000259" key="9">
    <source>
        <dbReference type="PROSITE" id="PS50112"/>
    </source>
</evidence>
<dbReference type="InterPro" id="IPR036890">
    <property type="entry name" value="HATPase_C_sf"/>
</dbReference>